<evidence type="ECO:0000313" key="2">
    <source>
        <dbReference type="Proteomes" id="UP000469440"/>
    </source>
</evidence>
<organism evidence="1 2">
    <name type="scientific">Caproicibacter fermentans</name>
    <dbReference type="NCBI Taxonomy" id="2576756"/>
    <lineage>
        <taxon>Bacteria</taxon>
        <taxon>Bacillati</taxon>
        <taxon>Bacillota</taxon>
        <taxon>Clostridia</taxon>
        <taxon>Eubacteriales</taxon>
        <taxon>Acutalibacteraceae</taxon>
        <taxon>Caproicibacter</taxon>
    </lineage>
</organism>
<accession>A0A6N8I2C1</accession>
<evidence type="ECO:0000313" key="1">
    <source>
        <dbReference type="EMBL" id="MVB12119.1"/>
    </source>
</evidence>
<dbReference type="AlphaFoldDB" id="A0A6N8I2C1"/>
<dbReference type="RefSeq" id="WP_156991009.1">
    <property type="nucleotide sequence ID" value="NZ_VWXL01000084.1"/>
</dbReference>
<dbReference type="Proteomes" id="UP000469440">
    <property type="component" value="Unassembled WGS sequence"/>
</dbReference>
<reference evidence="1 2" key="1">
    <citation type="submission" date="2019-09" db="EMBL/GenBank/DDBJ databases">
        <title>Genome sequence of Clostridium sp. EA1.</title>
        <authorList>
            <person name="Poehlein A."/>
            <person name="Bengelsdorf F.R."/>
            <person name="Daniel R."/>
        </authorList>
    </citation>
    <scope>NUCLEOTIDE SEQUENCE [LARGE SCALE GENOMIC DNA]</scope>
    <source>
        <strain evidence="1 2">EA1</strain>
    </source>
</reference>
<comment type="caution">
    <text evidence="1">The sequence shown here is derived from an EMBL/GenBank/DDBJ whole genome shotgun (WGS) entry which is preliminary data.</text>
</comment>
<dbReference type="OrthoDB" id="9772024at2"/>
<keyword evidence="2" id="KW-1185">Reference proteome</keyword>
<sequence>MIRLVLCPCIAGSWVYYFNTLDEIDKIRLDGTGKTKVCGTESFGDLCGGTEITASYKDGAILYRTQQMRCVGDTGSYPAYYFSLDTETGTVTEVKN</sequence>
<dbReference type="EMBL" id="VWXL01000084">
    <property type="protein sequence ID" value="MVB12119.1"/>
    <property type="molecule type" value="Genomic_DNA"/>
</dbReference>
<name>A0A6N8I2C1_9FIRM</name>
<proteinExistence type="predicted"/>
<gene>
    <name evidence="1" type="ORF">CAFE_28510</name>
</gene>
<protein>
    <submittedName>
        <fullName evidence="1">Uncharacterized protein</fullName>
    </submittedName>
</protein>